<dbReference type="AlphaFoldDB" id="A0A4R5U2Q9"/>
<comment type="caution">
    <text evidence="5">The sequence shown here is derived from an EMBL/GenBank/DDBJ whole genome shotgun (WGS) entry which is preliminary data.</text>
</comment>
<evidence type="ECO:0000256" key="2">
    <source>
        <dbReference type="ARBA" id="ARBA00023125"/>
    </source>
</evidence>
<dbReference type="PROSITE" id="PS50995">
    <property type="entry name" value="HTH_MARR_2"/>
    <property type="match status" value="1"/>
</dbReference>
<dbReference type="Gene3D" id="1.10.10.10">
    <property type="entry name" value="Winged helix-like DNA-binding domain superfamily/Winged helix DNA-binding domain"/>
    <property type="match status" value="1"/>
</dbReference>
<reference evidence="5 6" key="1">
    <citation type="submission" date="2019-03" db="EMBL/GenBank/DDBJ databases">
        <title>Arthrobacter sp. nov., an bacterium isolated from biocrust in Mu Us Desert.</title>
        <authorList>
            <person name="Lixiong L."/>
        </authorList>
    </citation>
    <scope>NUCLEOTIDE SEQUENCE [LARGE SCALE GENOMIC DNA]</scope>
    <source>
        <strain evidence="5 6">SLN-3</strain>
    </source>
</reference>
<dbReference type="Proteomes" id="UP000295411">
    <property type="component" value="Unassembled WGS sequence"/>
</dbReference>
<keyword evidence="6" id="KW-1185">Reference proteome</keyword>
<keyword evidence="2" id="KW-0238">DNA-binding</keyword>
<dbReference type="OrthoDB" id="9815567at2"/>
<dbReference type="GO" id="GO:0003677">
    <property type="term" value="F:DNA binding"/>
    <property type="evidence" value="ECO:0007669"/>
    <property type="project" value="UniProtKB-KW"/>
</dbReference>
<evidence type="ECO:0000256" key="1">
    <source>
        <dbReference type="ARBA" id="ARBA00023015"/>
    </source>
</evidence>
<dbReference type="SUPFAM" id="SSF46785">
    <property type="entry name" value="Winged helix' DNA-binding domain"/>
    <property type="match status" value="1"/>
</dbReference>
<organism evidence="5 6">
    <name type="scientific">Arthrobacter crusticola</name>
    <dbReference type="NCBI Taxonomy" id="2547960"/>
    <lineage>
        <taxon>Bacteria</taxon>
        <taxon>Bacillati</taxon>
        <taxon>Actinomycetota</taxon>
        <taxon>Actinomycetes</taxon>
        <taxon>Micrococcales</taxon>
        <taxon>Micrococcaceae</taxon>
        <taxon>Arthrobacter</taxon>
    </lineage>
</organism>
<dbReference type="PANTHER" id="PTHR33164">
    <property type="entry name" value="TRANSCRIPTIONAL REGULATOR, MARR FAMILY"/>
    <property type="match status" value="1"/>
</dbReference>
<proteinExistence type="predicted"/>
<dbReference type="Pfam" id="PF01047">
    <property type="entry name" value="MarR"/>
    <property type="match status" value="1"/>
</dbReference>
<accession>A0A4R5U2Q9</accession>
<dbReference type="SMART" id="SM00347">
    <property type="entry name" value="HTH_MARR"/>
    <property type="match status" value="1"/>
</dbReference>
<feature type="domain" description="HTH marR-type" evidence="4">
    <location>
        <begin position="8"/>
        <end position="138"/>
    </location>
</feature>
<dbReference type="InterPro" id="IPR000835">
    <property type="entry name" value="HTH_MarR-typ"/>
</dbReference>
<dbReference type="PRINTS" id="PR00598">
    <property type="entry name" value="HTHMARR"/>
</dbReference>
<dbReference type="RefSeq" id="WP_133402359.1">
    <property type="nucleotide sequence ID" value="NZ_SMTK01000001.1"/>
</dbReference>
<evidence type="ECO:0000256" key="3">
    <source>
        <dbReference type="ARBA" id="ARBA00023163"/>
    </source>
</evidence>
<dbReference type="InterPro" id="IPR023187">
    <property type="entry name" value="Tscrpt_reg_MarR-type_CS"/>
</dbReference>
<evidence type="ECO:0000313" key="6">
    <source>
        <dbReference type="Proteomes" id="UP000295411"/>
    </source>
</evidence>
<keyword evidence="3" id="KW-0804">Transcription</keyword>
<dbReference type="InterPro" id="IPR036390">
    <property type="entry name" value="WH_DNA-bd_sf"/>
</dbReference>
<sequence>MPTRQESTFELVKLVIRLGERMRQHYARRADEFDLTPTQAQVLRELTAGPAPMGELAVRLSCDASNMTGVSDRLEARGLLERLPSPGDRRVKVLSLTDDGRALHRNLWTRLMENSPVAEGLSEAEQETLKTLLQKLERTGA</sequence>
<name>A0A4R5U2Q9_9MICC</name>
<gene>
    <name evidence="5" type="ORF">E2F48_02205</name>
</gene>
<dbReference type="InterPro" id="IPR039422">
    <property type="entry name" value="MarR/SlyA-like"/>
</dbReference>
<dbReference type="InterPro" id="IPR036388">
    <property type="entry name" value="WH-like_DNA-bd_sf"/>
</dbReference>
<protein>
    <submittedName>
        <fullName evidence="5">MarR family transcriptional regulator</fullName>
    </submittedName>
</protein>
<evidence type="ECO:0000259" key="4">
    <source>
        <dbReference type="PROSITE" id="PS50995"/>
    </source>
</evidence>
<evidence type="ECO:0000313" key="5">
    <source>
        <dbReference type="EMBL" id="TDK27946.1"/>
    </source>
</evidence>
<dbReference type="PROSITE" id="PS01117">
    <property type="entry name" value="HTH_MARR_1"/>
    <property type="match status" value="1"/>
</dbReference>
<dbReference type="GO" id="GO:0003700">
    <property type="term" value="F:DNA-binding transcription factor activity"/>
    <property type="evidence" value="ECO:0007669"/>
    <property type="project" value="InterPro"/>
</dbReference>
<keyword evidence="1" id="KW-0805">Transcription regulation</keyword>
<dbReference type="GO" id="GO:0006950">
    <property type="term" value="P:response to stress"/>
    <property type="evidence" value="ECO:0007669"/>
    <property type="project" value="TreeGrafter"/>
</dbReference>
<dbReference type="EMBL" id="SMTK01000001">
    <property type="protein sequence ID" value="TDK27946.1"/>
    <property type="molecule type" value="Genomic_DNA"/>
</dbReference>
<dbReference type="PANTHER" id="PTHR33164:SF99">
    <property type="entry name" value="MARR FAMILY REGULATORY PROTEIN"/>
    <property type="match status" value="1"/>
</dbReference>